<accession>A0A8H7LF94</accession>
<organism evidence="2 3">
    <name type="scientific">Metschnikowia pulcherrima</name>
    <dbReference type="NCBI Taxonomy" id="27326"/>
    <lineage>
        <taxon>Eukaryota</taxon>
        <taxon>Fungi</taxon>
        <taxon>Dikarya</taxon>
        <taxon>Ascomycota</taxon>
        <taxon>Saccharomycotina</taxon>
        <taxon>Pichiomycetes</taxon>
        <taxon>Metschnikowiaceae</taxon>
        <taxon>Metschnikowia</taxon>
    </lineage>
</organism>
<name>A0A8H7LF94_9ASCO</name>
<dbReference type="InterPro" id="IPR036052">
    <property type="entry name" value="TrpB-like_PALP_sf"/>
</dbReference>
<dbReference type="InterPro" id="IPR050214">
    <property type="entry name" value="Cys_Synth/Cystath_Beta-Synth"/>
</dbReference>
<gene>
    <name evidence="2" type="ORF">HF325_002062</name>
</gene>
<proteinExistence type="predicted"/>
<evidence type="ECO:0000313" key="3">
    <source>
        <dbReference type="Proteomes" id="UP000649328"/>
    </source>
</evidence>
<dbReference type="EMBL" id="JACBPP010000003">
    <property type="protein sequence ID" value="KAF8002817.1"/>
    <property type="molecule type" value="Genomic_DNA"/>
</dbReference>
<dbReference type="AlphaFoldDB" id="A0A8H7LF94"/>
<comment type="caution">
    <text evidence="2">The sequence shown here is derived from an EMBL/GenBank/DDBJ whole genome shotgun (WGS) entry which is preliminary data.</text>
</comment>
<sequence>MYDTVEKEGMRRRHQVDTMVEGVGLNRLTWNFKQGEKNIDEAIRVTDEQAVKMAKFLCVNDGLFWGLSAAVNCVAAAKVAMKHGPGKRIVVIACDSGDRHLLKFWKTAVEVLPSVTLEEILS</sequence>
<dbReference type="Gene3D" id="3.40.50.1100">
    <property type="match status" value="1"/>
</dbReference>
<dbReference type="Proteomes" id="UP000649328">
    <property type="component" value="Unassembled WGS sequence"/>
</dbReference>
<dbReference type="InterPro" id="IPR001926">
    <property type="entry name" value="TrpB-like_PALP"/>
</dbReference>
<keyword evidence="3" id="KW-1185">Reference proteome</keyword>
<dbReference type="Pfam" id="PF00291">
    <property type="entry name" value="PALP"/>
    <property type="match status" value="1"/>
</dbReference>
<evidence type="ECO:0000313" key="2">
    <source>
        <dbReference type="EMBL" id="KAF8002817.1"/>
    </source>
</evidence>
<protein>
    <recommendedName>
        <fullName evidence="1">Tryptophan synthase beta chain-like PALP domain-containing protein</fullName>
    </recommendedName>
</protein>
<dbReference type="PANTHER" id="PTHR10314">
    <property type="entry name" value="CYSTATHIONINE BETA-SYNTHASE"/>
    <property type="match status" value="1"/>
</dbReference>
<reference evidence="2" key="1">
    <citation type="submission" date="2020-10" db="EMBL/GenBank/DDBJ databases">
        <title>The Whole-Genome Sequence of Metschnikowia persimmonesis, a Novel Endophytic Yeast Species Isolated from Medicinal Plant Diospyros kaki Thumb.</title>
        <authorList>
            <person name="Rahmat E."/>
            <person name="Kang Y."/>
        </authorList>
    </citation>
    <scope>NUCLEOTIDE SEQUENCE</scope>
    <source>
        <strain evidence="2">KIOM G15050</strain>
    </source>
</reference>
<dbReference type="SUPFAM" id="SSF53686">
    <property type="entry name" value="Tryptophan synthase beta subunit-like PLP-dependent enzymes"/>
    <property type="match status" value="1"/>
</dbReference>
<evidence type="ECO:0000259" key="1">
    <source>
        <dbReference type="Pfam" id="PF00291"/>
    </source>
</evidence>
<feature type="domain" description="Tryptophan synthase beta chain-like PALP" evidence="1">
    <location>
        <begin position="11"/>
        <end position="95"/>
    </location>
</feature>
<dbReference type="OrthoDB" id="10259545at2759"/>